<evidence type="ECO:0000313" key="2">
    <source>
        <dbReference type="Proteomes" id="UP000315295"/>
    </source>
</evidence>
<evidence type="ECO:0000313" key="1">
    <source>
        <dbReference type="EMBL" id="TQD73190.1"/>
    </source>
</evidence>
<keyword evidence="2" id="KW-1185">Reference proteome</keyword>
<reference evidence="1 2" key="1">
    <citation type="journal article" date="2019" name="G3 (Bethesda)">
        <title>Sequencing of a Wild Apple (Malus baccata) Genome Unravels the Differences Between Cultivated and Wild Apple Species Regarding Disease Resistance and Cold Tolerance.</title>
        <authorList>
            <person name="Chen X."/>
        </authorList>
    </citation>
    <scope>NUCLEOTIDE SEQUENCE [LARGE SCALE GENOMIC DNA]</scope>
    <source>
        <strain evidence="2">cv. Shandingzi</strain>
        <tissue evidence="1">Leaves</tissue>
    </source>
</reference>
<sequence>MAVYTNIILMSLQSTQWNTFEWRLYGCPQKTGATLKRNNRHNVGCDNGDDRRSLMVARK</sequence>
<protein>
    <submittedName>
        <fullName evidence="1">Uncharacterized protein</fullName>
    </submittedName>
</protein>
<dbReference type="Proteomes" id="UP000315295">
    <property type="component" value="Unassembled WGS sequence"/>
</dbReference>
<organism evidence="1 2">
    <name type="scientific">Malus baccata</name>
    <name type="common">Siberian crab apple</name>
    <name type="synonym">Pyrus baccata</name>
    <dbReference type="NCBI Taxonomy" id="106549"/>
    <lineage>
        <taxon>Eukaryota</taxon>
        <taxon>Viridiplantae</taxon>
        <taxon>Streptophyta</taxon>
        <taxon>Embryophyta</taxon>
        <taxon>Tracheophyta</taxon>
        <taxon>Spermatophyta</taxon>
        <taxon>Magnoliopsida</taxon>
        <taxon>eudicotyledons</taxon>
        <taxon>Gunneridae</taxon>
        <taxon>Pentapetalae</taxon>
        <taxon>rosids</taxon>
        <taxon>fabids</taxon>
        <taxon>Rosales</taxon>
        <taxon>Rosaceae</taxon>
        <taxon>Amygdaloideae</taxon>
        <taxon>Maleae</taxon>
        <taxon>Malus</taxon>
    </lineage>
</organism>
<gene>
    <name evidence="1" type="ORF">C1H46_041278</name>
</gene>
<comment type="caution">
    <text evidence="1">The sequence shown here is derived from an EMBL/GenBank/DDBJ whole genome shotgun (WGS) entry which is preliminary data.</text>
</comment>
<dbReference type="EMBL" id="VIEB01001321">
    <property type="protein sequence ID" value="TQD73190.1"/>
    <property type="molecule type" value="Genomic_DNA"/>
</dbReference>
<accession>A0A540KGA9</accession>
<dbReference type="AlphaFoldDB" id="A0A540KGA9"/>
<name>A0A540KGA9_MALBA</name>
<proteinExistence type="predicted"/>